<evidence type="ECO:0000313" key="2">
    <source>
        <dbReference type="EMBL" id="KAK7295787.1"/>
    </source>
</evidence>
<evidence type="ECO:0000313" key="3">
    <source>
        <dbReference type="Proteomes" id="UP001359559"/>
    </source>
</evidence>
<feature type="compositionally biased region" description="Polar residues" evidence="1">
    <location>
        <begin position="99"/>
        <end position="116"/>
    </location>
</feature>
<proteinExistence type="predicted"/>
<sequence>MVTLRYSTGPQIYRTDQCNDVVLRHLRALSQKWGRRRRRFINCLLTMRLTLLTYERIFVHIPPTTNNVTQTQTESRKKEEKKKIRSRTSHFRKRHTRPHSLSLSSLTLQIPPSTPK</sequence>
<accession>A0AAN9PG47</accession>
<feature type="region of interest" description="Disordered" evidence="1">
    <location>
        <begin position="65"/>
        <end position="116"/>
    </location>
</feature>
<gene>
    <name evidence="2" type="ORF">RJT34_18699</name>
</gene>
<organism evidence="2 3">
    <name type="scientific">Clitoria ternatea</name>
    <name type="common">Butterfly pea</name>
    <dbReference type="NCBI Taxonomy" id="43366"/>
    <lineage>
        <taxon>Eukaryota</taxon>
        <taxon>Viridiplantae</taxon>
        <taxon>Streptophyta</taxon>
        <taxon>Embryophyta</taxon>
        <taxon>Tracheophyta</taxon>
        <taxon>Spermatophyta</taxon>
        <taxon>Magnoliopsida</taxon>
        <taxon>eudicotyledons</taxon>
        <taxon>Gunneridae</taxon>
        <taxon>Pentapetalae</taxon>
        <taxon>rosids</taxon>
        <taxon>fabids</taxon>
        <taxon>Fabales</taxon>
        <taxon>Fabaceae</taxon>
        <taxon>Papilionoideae</taxon>
        <taxon>50 kb inversion clade</taxon>
        <taxon>NPAAA clade</taxon>
        <taxon>indigoferoid/millettioid clade</taxon>
        <taxon>Phaseoleae</taxon>
        <taxon>Clitoria</taxon>
    </lineage>
</organism>
<evidence type="ECO:0000256" key="1">
    <source>
        <dbReference type="SAM" id="MobiDB-lite"/>
    </source>
</evidence>
<dbReference type="AlphaFoldDB" id="A0AAN9PG47"/>
<protein>
    <submittedName>
        <fullName evidence="2">Uncharacterized protein</fullName>
    </submittedName>
</protein>
<comment type="caution">
    <text evidence="2">The sequence shown here is derived from an EMBL/GenBank/DDBJ whole genome shotgun (WGS) entry which is preliminary data.</text>
</comment>
<feature type="compositionally biased region" description="Basic residues" evidence="1">
    <location>
        <begin position="83"/>
        <end position="98"/>
    </location>
</feature>
<name>A0AAN9PG47_CLITE</name>
<reference evidence="2 3" key="1">
    <citation type="submission" date="2024-01" db="EMBL/GenBank/DDBJ databases">
        <title>The genomes of 5 underutilized Papilionoideae crops provide insights into root nodulation and disease resistance.</title>
        <authorList>
            <person name="Yuan L."/>
        </authorList>
    </citation>
    <scope>NUCLEOTIDE SEQUENCE [LARGE SCALE GENOMIC DNA]</scope>
    <source>
        <strain evidence="2">LY-2023</strain>
        <tissue evidence="2">Leaf</tissue>
    </source>
</reference>
<keyword evidence="3" id="KW-1185">Reference proteome</keyword>
<dbReference type="Proteomes" id="UP001359559">
    <property type="component" value="Unassembled WGS sequence"/>
</dbReference>
<dbReference type="EMBL" id="JAYKXN010000004">
    <property type="protein sequence ID" value="KAK7295787.1"/>
    <property type="molecule type" value="Genomic_DNA"/>
</dbReference>